<dbReference type="Gene3D" id="2.40.440.10">
    <property type="entry name" value="L,D-transpeptidase catalytic domain-like"/>
    <property type="match status" value="1"/>
</dbReference>
<dbReference type="KEGG" id="uru:DSM104443_01595"/>
<feature type="signal peptide" evidence="8">
    <location>
        <begin position="1"/>
        <end position="21"/>
    </location>
</feature>
<dbReference type="InterPro" id="IPR005490">
    <property type="entry name" value="LD_TPept_cat_dom"/>
</dbReference>
<dbReference type="GO" id="GO:0016740">
    <property type="term" value="F:transferase activity"/>
    <property type="evidence" value="ECO:0007669"/>
    <property type="project" value="UniProtKB-KW"/>
</dbReference>
<keyword evidence="4 7" id="KW-0133">Cell shape</keyword>
<dbReference type="EMBL" id="CP053069">
    <property type="protein sequence ID" value="QJR10531.1"/>
    <property type="molecule type" value="Genomic_DNA"/>
</dbReference>
<dbReference type="GO" id="GO:0071555">
    <property type="term" value="P:cell wall organization"/>
    <property type="evidence" value="ECO:0007669"/>
    <property type="project" value="UniProtKB-UniRule"/>
</dbReference>
<dbReference type="AlphaFoldDB" id="A0A6M4GTC9"/>
<evidence type="ECO:0000256" key="4">
    <source>
        <dbReference type="ARBA" id="ARBA00022960"/>
    </source>
</evidence>
<comment type="similarity">
    <text evidence="2">Belongs to the YkuD family.</text>
</comment>
<dbReference type="PANTHER" id="PTHR36699">
    <property type="entry name" value="LD-TRANSPEPTIDASE"/>
    <property type="match status" value="1"/>
</dbReference>
<evidence type="ECO:0000256" key="7">
    <source>
        <dbReference type="PROSITE-ProRule" id="PRU01373"/>
    </source>
</evidence>
<dbReference type="CDD" id="cd16913">
    <property type="entry name" value="YkuD_like"/>
    <property type="match status" value="1"/>
</dbReference>
<dbReference type="Pfam" id="PF03734">
    <property type="entry name" value="YkuD"/>
    <property type="match status" value="1"/>
</dbReference>
<dbReference type="SUPFAM" id="SSF54427">
    <property type="entry name" value="NTF2-like"/>
    <property type="match status" value="1"/>
</dbReference>
<accession>A0A6M4GTC9</accession>
<dbReference type="Pfam" id="PF24125">
    <property type="entry name" value="Cds6_C"/>
    <property type="match status" value="1"/>
</dbReference>
<sequence>MRAPRALALFCVLTAVPLAFADGDGDGNGGAFSFSNEVEGSLVRAIVSLRENGLKAAIGEIDGALERTPNFKLGHMIRGDLLMARAGKPIAFGNTEASSAAGVSNLQQEARVRLQRYLDAPPVDFLPAPVMQLAPSQQHVILVDTGRSRLYVFGNHNGQPTYVTDFYISLGKNGVEKTREGDQKTPTGVYTIVSSKEKLPDFYGAIAFPISYPNDWDKRNGRNGHGIWLHGTPSDTYSRPPFATDGCVVLTNDDLARLTRFVDIGRTPVVIGPAVEWKAPGEWQAQRDDFLSAFEQWRTDWESLDTNKYFAHYGSEFRSEGGKDRAAWIAYKRKVSTGKAWVKVGVSQVSLFAYPGSGPMMMVTFDQDYRSNNLSNRTKKRQYWMREGNRWRIVQETVIS</sequence>
<evidence type="ECO:0000259" key="9">
    <source>
        <dbReference type="PROSITE" id="PS52029"/>
    </source>
</evidence>
<evidence type="ECO:0000256" key="8">
    <source>
        <dbReference type="SAM" id="SignalP"/>
    </source>
</evidence>
<keyword evidence="3" id="KW-0808">Transferase</keyword>
<feature type="domain" description="L,D-TPase catalytic" evidence="9">
    <location>
        <begin position="139"/>
        <end position="272"/>
    </location>
</feature>
<evidence type="ECO:0000256" key="5">
    <source>
        <dbReference type="ARBA" id="ARBA00022984"/>
    </source>
</evidence>
<dbReference type="InterPro" id="IPR032710">
    <property type="entry name" value="NTF2-like_dom_sf"/>
</dbReference>
<comment type="pathway">
    <text evidence="1 7">Cell wall biogenesis; peptidoglycan biosynthesis.</text>
</comment>
<feature type="active site" description="Nucleophile" evidence="7">
    <location>
        <position position="247"/>
    </location>
</feature>
<dbReference type="GO" id="GO:0004180">
    <property type="term" value="F:carboxypeptidase activity"/>
    <property type="evidence" value="ECO:0007669"/>
    <property type="project" value="UniProtKB-ARBA"/>
</dbReference>
<dbReference type="Proteomes" id="UP000501534">
    <property type="component" value="Chromosome"/>
</dbReference>
<dbReference type="SUPFAM" id="SSF141523">
    <property type="entry name" value="L,D-transpeptidase catalytic domain-like"/>
    <property type="match status" value="1"/>
</dbReference>
<keyword evidence="8" id="KW-0732">Signal</keyword>
<evidence type="ECO:0000313" key="11">
    <source>
        <dbReference type="Proteomes" id="UP000501534"/>
    </source>
</evidence>
<keyword evidence="5 7" id="KW-0573">Peptidoglycan synthesis</keyword>
<reference evidence="10 11" key="1">
    <citation type="submission" date="2020-04" db="EMBL/GenBank/DDBJ databases">
        <title>Usitatibacter rugosus gen. nov., sp. nov. and Usitatibacter palustris sp. nov., novel members of Usitatibacteraceae fam. nov. within the order Nitrosomonadales isolated from soil.</title>
        <authorList>
            <person name="Huber K.J."/>
            <person name="Neumann-Schaal M."/>
            <person name="Geppert A."/>
            <person name="Luckner M."/>
            <person name="Wanner G."/>
            <person name="Overmann J."/>
        </authorList>
    </citation>
    <scope>NUCLEOTIDE SEQUENCE [LARGE SCALE GENOMIC DNA]</scope>
    <source>
        <strain evidence="10 11">0125_3</strain>
    </source>
</reference>
<keyword evidence="11" id="KW-1185">Reference proteome</keyword>
<feature type="active site" description="Proton donor/acceptor" evidence="7">
    <location>
        <position position="230"/>
    </location>
</feature>
<dbReference type="InterPro" id="IPR056203">
    <property type="entry name" value="Cds6_C"/>
</dbReference>
<evidence type="ECO:0000256" key="2">
    <source>
        <dbReference type="ARBA" id="ARBA00005992"/>
    </source>
</evidence>
<name>A0A6M4GTC9_9PROT</name>
<gene>
    <name evidence="10" type="ORF">DSM104443_01595</name>
</gene>
<organism evidence="10 11">
    <name type="scientific">Usitatibacter rugosus</name>
    <dbReference type="NCBI Taxonomy" id="2732067"/>
    <lineage>
        <taxon>Bacteria</taxon>
        <taxon>Pseudomonadati</taxon>
        <taxon>Pseudomonadota</taxon>
        <taxon>Betaproteobacteria</taxon>
        <taxon>Nitrosomonadales</taxon>
        <taxon>Usitatibacteraceae</taxon>
        <taxon>Usitatibacter</taxon>
    </lineage>
</organism>
<feature type="chain" id="PRO_5026792442" description="L,D-TPase catalytic domain-containing protein" evidence="8">
    <location>
        <begin position="22"/>
        <end position="400"/>
    </location>
</feature>
<protein>
    <recommendedName>
        <fullName evidence="9">L,D-TPase catalytic domain-containing protein</fullName>
    </recommendedName>
</protein>
<dbReference type="GO" id="GO:0009252">
    <property type="term" value="P:peptidoglycan biosynthetic process"/>
    <property type="evidence" value="ECO:0007669"/>
    <property type="project" value="UniProtKB-UniPathway"/>
</dbReference>
<proteinExistence type="inferred from homology"/>
<evidence type="ECO:0000256" key="6">
    <source>
        <dbReference type="ARBA" id="ARBA00023316"/>
    </source>
</evidence>
<dbReference type="UniPathway" id="UPA00219"/>
<dbReference type="PROSITE" id="PS52029">
    <property type="entry name" value="LD_TPASE"/>
    <property type="match status" value="1"/>
</dbReference>
<dbReference type="RefSeq" id="WP_171091114.1">
    <property type="nucleotide sequence ID" value="NZ_CP053069.1"/>
</dbReference>
<evidence type="ECO:0000313" key="10">
    <source>
        <dbReference type="EMBL" id="QJR10531.1"/>
    </source>
</evidence>
<dbReference type="GO" id="GO:0008360">
    <property type="term" value="P:regulation of cell shape"/>
    <property type="evidence" value="ECO:0007669"/>
    <property type="project" value="UniProtKB-UniRule"/>
</dbReference>
<keyword evidence="6 7" id="KW-0961">Cell wall biogenesis/degradation</keyword>
<evidence type="ECO:0000256" key="3">
    <source>
        <dbReference type="ARBA" id="ARBA00022679"/>
    </source>
</evidence>
<dbReference type="PANTHER" id="PTHR36699:SF1">
    <property type="entry name" value="L,D-TRANSPEPTIDASE YAFK-RELATED"/>
    <property type="match status" value="1"/>
</dbReference>
<evidence type="ECO:0000256" key="1">
    <source>
        <dbReference type="ARBA" id="ARBA00004752"/>
    </source>
</evidence>
<dbReference type="InterPro" id="IPR038063">
    <property type="entry name" value="Transpep_catalytic_dom"/>
</dbReference>